<evidence type="ECO:0000313" key="5">
    <source>
        <dbReference type="Proteomes" id="UP001498771"/>
    </source>
</evidence>
<evidence type="ECO:0000259" key="3">
    <source>
        <dbReference type="Pfam" id="PF19016"/>
    </source>
</evidence>
<evidence type="ECO:0000256" key="2">
    <source>
        <dbReference type="SAM" id="SignalP"/>
    </source>
</evidence>
<comment type="caution">
    <text evidence="4">The sequence shown here is derived from an EMBL/GenBank/DDBJ whole genome shotgun (WGS) entry which is preliminary data.</text>
</comment>
<feature type="compositionally biased region" description="Low complexity" evidence="1">
    <location>
        <begin position="142"/>
        <end position="153"/>
    </location>
</feature>
<gene>
    <name evidence="4" type="ORF">BZA70DRAFT_71179</name>
</gene>
<dbReference type="GeneID" id="90040856"/>
<dbReference type="RefSeq" id="XP_064766672.1">
    <property type="nucleotide sequence ID" value="XM_064915344.1"/>
</dbReference>
<feature type="signal peptide" evidence="2">
    <location>
        <begin position="1"/>
        <end position="19"/>
    </location>
</feature>
<proteinExistence type="predicted"/>
<feature type="compositionally biased region" description="Basic residues" evidence="1">
    <location>
        <begin position="132"/>
        <end position="141"/>
    </location>
</feature>
<feature type="domain" description="DUF5745" evidence="3">
    <location>
        <begin position="71"/>
        <end position="119"/>
    </location>
</feature>
<feature type="chain" id="PRO_5046264575" description="DUF5745 domain-containing protein" evidence="2">
    <location>
        <begin position="20"/>
        <end position="214"/>
    </location>
</feature>
<sequence length="214" mass="23332">MSSAPASSQLLWLLNALNALFEQHRIAYRVDLPDPTLAQQTPFAAQIHPNALIQLYSALFGSAVSLPTPVQDTFNSRVKSVKMLIGTLAQDVLKMDLSYIDPLAFLAGKEEAVVELVQVVIAVAQIVEKRKKASQAPRRRTNSSSSSNSNLQLSSAAGRLQPHLALSEPSDFDSDDSVEPVSGMPHHPQFLLHHISDLASLTTSFNNPCRVLRL</sequence>
<keyword evidence="5" id="KW-1185">Reference proteome</keyword>
<evidence type="ECO:0000256" key="1">
    <source>
        <dbReference type="SAM" id="MobiDB-lite"/>
    </source>
</evidence>
<dbReference type="Pfam" id="PF19016">
    <property type="entry name" value="DUF5745"/>
    <property type="match status" value="1"/>
</dbReference>
<organism evidence="4 5">
    <name type="scientific">Myxozyma melibiosi</name>
    <dbReference type="NCBI Taxonomy" id="54550"/>
    <lineage>
        <taxon>Eukaryota</taxon>
        <taxon>Fungi</taxon>
        <taxon>Dikarya</taxon>
        <taxon>Ascomycota</taxon>
        <taxon>Saccharomycotina</taxon>
        <taxon>Lipomycetes</taxon>
        <taxon>Lipomycetales</taxon>
        <taxon>Lipomycetaceae</taxon>
        <taxon>Myxozyma</taxon>
    </lineage>
</organism>
<accession>A0ABR1F1B0</accession>
<dbReference type="EMBL" id="JBBJBU010000011">
    <property type="protein sequence ID" value="KAK7203639.1"/>
    <property type="molecule type" value="Genomic_DNA"/>
</dbReference>
<dbReference type="InterPro" id="IPR044039">
    <property type="entry name" value="DUF5745"/>
</dbReference>
<reference evidence="4 5" key="1">
    <citation type="submission" date="2024-03" db="EMBL/GenBank/DDBJ databases">
        <title>Genome-scale model development and genomic sequencing of the oleaginous clade Lipomyces.</title>
        <authorList>
            <consortium name="Lawrence Berkeley National Laboratory"/>
            <person name="Czajka J.J."/>
            <person name="Han Y."/>
            <person name="Kim J."/>
            <person name="Mondo S.J."/>
            <person name="Hofstad B.A."/>
            <person name="Robles A."/>
            <person name="Haridas S."/>
            <person name="Riley R."/>
            <person name="LaButti K."/>
            <person name="Pangilinan J."/>
            <person name="Andreopoulos W."/>
            <person name="Lipzen A."/>
            <person name="Yan J."/>
            <person name="Wang M."/>
            <person name="Ng V."/>
            <person name="Grigoriev I.V."/>
            <person name="Spatafora J.W."/>
            <person name="Magnuson J.K."/>
            <person name="Baker S.E."/>
            <person name="Pomraning K.R."/>
        </authorList>
    </citation>
    <scope>NUCLEOTIDE SEQUENCE [LARGE SCALE GENOMIC DNA]</scope>
    <source>
        <strain evidence="4 5">Phaff 52-87</strain>
    </source>
</reference>
<name>A0ABR1F1B0_9ASCO</name>
<evidence type="ECO:0000313" key="4">
    <source>
        <dbReference type="EMBL" id="KAK7203639.1"/>
    </source>
</evidence>
<keyword evidence="2" id="KW-0732">Signal</keyword>
<dbReference type="Proteomes" id="UP001498771">
    <property type="component" value="Unassembled WGS sequence"/>
</dbReference>
<protein>
    <recommendedName>
        <fullName evidence="3">DUF5745 domain-containing protein</fullName>
    </recommendedName>
</protein>
<feature type="region of interest" description="Disordered" evidence="1">
    <location>
        <begin position="132"/>
        <end position="153"/>
    </location>
</feature>